<dbReference type="SUPFAM" id="SSF51161">
    <property type="entry name" value="Trimeric LpxA-like enzymes"/>
    <property type="match status" value="1"/>
</dbReference>
<dbReference type="PROSITE" id="PS00101">
    <property type="entry name" value="HEXAPEP_TRANSFERASES"/>
    <property type="match status" value="1"/>
</dbReference>
<dbReference type="InterPro" id="IPR001451">
    <property type="entry name" value="Hexapep"/>
</dbReference>
<keyword evidence="2 5" id="KW-0808">Transferase</keyword>
<dbReference type="EMBL" id="QDFR01000009">
    <property type="protein sequence ID" value="PVE50808.1"/>
    <property type="molecule type" value="Genomic_DNA"/>
</dbReference>
<keyword evidence="4" id="KW-0012">Acyltransferase</keyword>
<gene>
    <name evidence="5" type="ORF">DC430_19765</name>
</gene>
<evidence type="ECO:0000313" key="6">
    <source>
        <dbReference type="Proteomes" id="UP000244335"/>
    </source>
</evidence>
<sequence>MVSERDAACWGSFVIKKTLNKAIVHGLYYVSCLLPPDPVSNRARAYFYKLSGGRRFGKNIAILPFVYINSGKLTLGDNVYLNQRCYIDLSAEVTIGANVKVGPGVSFVTANHEIGDSSTRCGNVKPAPIVVGDGAWIGANAVLLGGCKIGRGAIVAAGAVVTKDVAPDTMVGGVPARLIRDLQREKDATDTSSHPAQ</sequence>
<comment type="caution">
    <text evidence="5">The sequence shown here is derived from an EMBL/GenBank/DDBJ whole genome shotgun (WGS) entry which is preliminary data.</text>
</comment>
<comment type="similarity">
    <text evidence="1">Belongs to the transferase hexapeptide repeat family.</text>
</comment>
<dbReference type="AlphaFoldDB" id="A0AA92BZU9"/>
<keyword evidence="3" id="KW-0677">Repeat</keyword>
<dbReference type="PANTHER" id="PTHR23416">
    <property type="entry name" value="SIALIC ACID SYNTHASE-RELATED"/>
    <property type="match status" value="1"/>
</dbReference>
<proteinExistence type="inferred from homology"/>
<dbReference type="GO" id="GO:0005829">
    <property type="term" value="C:cytosol"/>
    <property type="evidence" value="ECO:0007669"/>
    <property type="project" value="TreeGrafter"/>
</dbReference>
<dbReference type="InterPro" id="IPR018357">
    <property type="entry name" value="Hexapep_transf_CS"/>
</dbReference>
<name>A0AA92BZU9_RHIRH</name>
<dbReference type="Pfam" id="PF00132">
    <property type="entry name" value="Hexapep"/>
    <property type="match status" value="1"/>
</dbReference>
<evidence type="ECO:0000256" key="3">
    <source>
        <dbReference type="ARBA" id="ARBA00022737"/>
    </source>
</evidence>
<accession>A0AA92BZU9</accession>
<organism evidence="5 6">
    <name type="scientific">Rhizobium rhizogenes</name>
    <name type="common">Agrobacterium rhizogenes</name>
    <dbReference type="NCBI Taxonomy" id="359"/>
    <lineage>
        <taxon>Bacteria</taxon>
        <taxon>Pseudomonadati</taxon>
        <taxon>Pseudomonadota</taxon>
        <taxon>Alphaproteobacteria</taxon>
        <taxon>Hyphomicrobiales</taxon>
        <taxon>Rhizobiaceae</taxon>
        <taxon>Rhizobium/Agrobacterium group</taxon>
        <taxon>Rhizobium</taxon>
    </lineage>
</organism>
<evidence type="ECO:0000256" key="4">
    <source>
        <dbReference type="ARBA" id="ARBA00023315"/>
    </source>
</evidence>
<evidence type="ECO:0000256" key="1">
    <source>
        <dbReference type="ARBA" id="ARBA00007274"/>
    </source>
</evidence>
<dbReference type="Proteomes" id="UP000244335">
    <property type="component" value="Unassembled WGS sequence"/>
</dbReference>
<dbReference type="InterPro" id="IPR011004">
    <property type="entry name" value="Trimer_LpxA-like_sf"/>
</dbReference>
<reference evidence="5 6" key="1">
    <citation type="submission" date="2018-04" db="EMBL/GenBank/DDBJ databases">
        <authorList>
            <person name="Hagen T."/>
        </authorList>
    </citation>
    <scope>NUCLEOTIDE SEQUENCE [LARGE SCALE GENOMIC DNA]</scope>
    <source>
        <strain evidence="5 6">TPD7009</strain>
    </source>
</reference>
<dbReference type="PANTHER" id="PTHR23416:SF23">
    <property type="entry name" value="ACETYLTRANSFERASE C18B11.09C-RELATED"/>
    <property type="match status" value="1"/>
</dbReference>
<protein>
    <submittedName>
        <fullName evidence="5">Transferase</fullName>
    </submittedName>
</protein>
<dbReference type="Gene3D" id="2.160.10.10">
    <property type="entry name" value="Hexapeptide repeat proteins"/>
    <property type="match status" value="1"/>
</dbReference>
<evidence type="ECO:0000256" key="2">
    <source>
        <dbReference type="ARBA" id="ARBA00022679"/>
    </source>
</evidence>
<evidence type="ECO:0000313" key="5">
    <source>
        <dbReference type="EMBL" id="PVE50808.1"/>
    </source>
</evidence>
<dbReference type="CDD" id="cd04647">
    <property type="entry name" value="LbH_MAT_like"/>
    <property type="match status" value="1"/>
</dbReference>
<dbReference type="GO" id="GO:0008374">
    <property type="term" value="F:O-acyltransferase activity"/>
    <property type="evidence" value="ECO:0007669"/>
    <property type="project" value="TreeGrafter"/>
</dbReference>
<dbReference type="InterPro" id="IPR051159">
    <property type="entry name" value="Hexapeptide_acetyltransf"/>
</dbReference>